<evidence type="ECO:0000256" key="1">
    <source>
        <dbReference type="SAM" id="Phobius"/>
    </source>
</evidence>
<feature type="transmembrane region" description="Helical" evidence="1">
    <location>
        <begin position="12"/>
        <end position="32"/>
    </location>
</feature>
<name>A0A0R1QEG3_9LACO</name>
<dbReference type="AlphaFoldDB" id="A0A0R1QEG3"/>
<sequence length="130" mass="15188">MSRTKNNFIRDFLGPLGMIFFPFLVLFIFLVLPEIVATNQTKHQTQWLLNTHQAYKLGYDAFSVKYLKQHPTLKLTDVSDNQGSYDNWEYHLGQTANDQKLGLIIIKKYPGVPYSKITIHSIRVWHNHPL</sequence>
<keyword evidence="1" id="KW-0472">Membrane</keyword>
<dbReference type="RefSeq" id="WP_057888491.1">
    <property type="nucleotide sequence ID" value="NZ_AZEZ01000092.1"/>
</dbReference>
<keyword evidence="1" id="KW-1133">Transmembrane helix</keyword>
<gene>
    <name evidence="2" type="ORF">FD29_GL001110</name>
</gene>
<evidence type="ECO:0000313" key="3">
    <source>
        <dbReference type="Proteomes" id="UP000050872"/>
    </source>
</evidence>
<organism evidence="2 3">
    <name type="scientific">Companilactobacillus mindensis DSM 14500</name>
    <dbReference type="NCBI Taxonomy" id="1423770"/>
    <lineage>
        <taxon>Bacteria</taxon>
        <taxon>Bacillati</taxon>
        <taxon>Bacillota</taxon>
        <taxon>Bacilli</taxon>
        <taxon>Lactobacillales</taxon>
        <taxon>Lactobacillaceae</taxon>
        <taxon>Companilactobacillus</taxon>
    </lineage>
</organism>
<dbReference type="PATRIC" id="fig|1423770.3.peg.1143"/>
<keyword evidence="3" id="KW-1185">Reference proteome</keyword>
<accession>A0A0R1QEG3</accession>
<protein>
    <submittedName>
        <fullName evidence="2">Uncharacterized protein</fullName>
    </submittedName>
</protein>
<proteinExistence type="predicted"/>
<dbReference type="Proteomes" id="UP000050872">
    <property type="component" value="Unassembled WGS sequence"/>
</dbReference>
<reference evidence="2 3" key="1">
    <citation type="journal article" date="2015" name="Genome Announc.">
        <title>Expanding the biotechnology potential of lactobacilli through comparative genomics of 213 strains and associated genera.</title>
        <authorList>
            <person name="Sun Z."/>
            <person name="Harris H.M."/>
            <person name="McCann A."/>
            <person name="Guo C."/>
            <person name="Argimon S."/>
            <person name="Zhang W."/>
            <person name="Yang X."/>
            <person name="Jeffery I.B."/>
            <person name="Cooney J.C."/>
            <person name="Kagawa T.F."/>
            <person name="Liu W."/>
            <person name="Song Y."/>
            <person name="Salvetti E."/>
            <person name="Wrobel A."/>
            <person name="Rasinkangas P."/>
            <person name="Parkhill J."/>
            <person name="Rea M.C."/>
            <person name="O'Sullivan O."/>
            <person name="Ritari J."/>
            <person name="Douillard F.P."/>
            <person name="Paul Ross R."/>
            <person name="Yang R."/>
            <person name="Briner A.E."/>
            <person name="Felis G.E."/>
            <person name="de Vos W.M."/>
            <person name="Barrangou R."/>
            <person name="Klaenhammer T.R."/>
            <person name="Caufield P.W."/>
            <person name="Cui Y."/>
            <person name="Zhang H."/>
            <person name="O'Toole P.W."/>
        </authorList>
    </citation>
    <scope>NUCLEOTIDE SEQUENCE [LARGE SCALE GENOMIC DNA]</scope>
    <source>
        <strain evidence="2 3">DSM 14500</strain>
    </source>
</reference>
<dbReference type="EMBL" id="AZEZ01000092">
    <property type="protein sequence ID" value="KRL43133.1"/>
    <property type="molecule type" value="Genomic_DNA"/>
</dbReference>
<evidence type="ECO:0000313" key="2">
    <source>
        <dbReference type="EMBL" id="KRL43133.1"/>
    </source>
</evidence>
<dbReference type="STRING" id="1423770.FD29_GL001110"/>
<comment type="caution">
    <text evidence="2">The sequence shown here is derived from an EMBL/GenBank/DDBJ whole genome shotgun (WGS) entry which is preliminary data.</text>
</comment>
<keyword evidence="1" id="KW-0812">Transmembrane</keyword>